<feature type="signal peptide" evidence="1">
    <location>
        <begin position="1"/>
        <end position="21"/>
    </location>
</feature>
<feature type="chain" id="PRO_5014229025" evidence="1">
    <location>
        <begin position="22"/>
        <end position="195"/>
    </location>
</feature>
<accession>A0A0H4X9W6</accession>
<name>A0A0H4X9W6_9BACT</name>
<dbReference type="PROSITE" id="PS51257">
    <property type="entry name" value="PROKAR_LIPOPROTEIN"/>
    <property type="match status" value="1"/>
</dbReference>
<dbReference type="PATRIC" id="fig|1297742.4.peg.4"/>
<organism evidence="3 4">
    <name type="scientific">Pseudomyxococcus hansupus</name>
    <dbReference type="NCBI Taxonomy" id="1297742"/>
    <lineage>
        <taxon>Bacteria</taxon>
        <taxon>Pseudomonadati</taxon>
        <taxon>Myxococcota</taxon>
        <taxon>Myxococcia</taxon>
        <taxon>Myxococcales</taxon>
        <taxon>Cystobacterineae</taxon>
        <taxon>Myxococcaceae</taxon>
        <taxon>Pseudomyxococcus</taxon>
    </lineage>
</organism>
<dbReference type="Proteomes" id="UP000009026">
    <property type="component" value="Chromosome"/>
</dbReference>
<proteinExistence type="predicted"/>
<evidence type="ECO:0000313" key="2">
    <source>
        <dbReference type="EMBL" id="AKQ63092.1"/>
    </source>
</evidence>
<dbReference type="EMBL" id="CP012109">
    <property type="protein sequence ID" value="AKQ63092.1"/>
    <property type="molecule type" value="Genomic_DNA"/>
</dbReference>
<evidence type="ECO:0000313" key="3">
    <source>
        <dbReference type="EMBL" id="AKQ70828.1"/>
    </source>
</evidence>
<protein>
    <submittedName>
        <fullName evidence="3">Putative lipoprotein</fullName>
    </submittedName>
</protein>
<keyword evidence="3" id="KW-0449">Lipoprotein</keyword>
<dbReference type="AlphaFoldDB" id="A0A0H4X9W6"/>
<sequence length="195" mass="21081">MMRALLLLPCVLLLSACSAEIAIQTEPFDQVVPVTSLLEPVYAEVALDLPEESVNTQNLDIVVNEVAASLVVVNPSPTLTLRTAARLSLTGSATPDNPRLYTDFNRPAYYDTAAEILPQRDFQPNSRTPVRIDAPALKSAIGRRRVWVIVSNTVVRSGLTLPQLPAQIRLEDIVFQALLTKPFPGLGGALEVGGL</sequence>
<keyword evidence="1" id="KW-0732">Signal</keyword>
<dbReference type="OrthoDB" id="5504701at2"/>
<gene>
    <name evidence="2" type="ORF">A176_000004</name>
    <name evidence="3" type="ORF">A176_007740</name>
</gene>
<dbReference type="STRING" id="1297742.A176_000004"/>
<keyword evidence="4" id="KW-1185">Reference proteome</keyword>
<evidence type="ECO:0000313" key="4">
    <source>
        <dbReference type="Proteomes" id="UP000009026"/>
    </source>
</evidence>
<dbReference type="EMBL" id="CP012109">
    <property type="protein sequence ID" value="AKQ70828.1"/>
    <property type="molecule type" value="Genomic_DNA"/>
</dbReference>
<dbReference type="KEGG" id="mym:A176_007740"/>
<reference evidence="3 4" key="1">
    <citation type="journal article" date="2016" name="PLoS ONE">
        <title>Complete Genome Sequence and Comparative Genomics of a Novel Myxobacterium Myxococcus hansupus.</title>
        <authorList>
            <person name="Sharma G."/>
            <person name="Narwani T."/>
            <person name="Subramanian S."/>
        </authorList>
    </citation>
    <scope>NUCLEOTIDE SEQUENCE [LARGE SCALE GENOMIC DNA]</scope>
    <source>
        <strain evidence="4">mixupus</strain>
        <strain evidence="3">Mixupus</strain>
    </source>
</reference>
<evidence type="ECO:0000256" key="1">
    <source>
        <dbReference type="SAM" id="SignalP"/>
    </source>
</evidence>
<dbReference type="KEGG" id="mym:A176_000004"/>
<dbReference type="RefSeq" id="WP_002638021.1">
    <property type="nucleotide sequence ID" value="NZ_CP012109.1"/>
</dbReference>